<dbReference type="GO" id="GO:0005739">
    <property type="term" value="C:mitochondrion"/>
    <property type="evidence" value="ECO:0007669"/>
    <property type="project" value="TreeGrafter"/>
</dbReference>
<evidence type="ECO:0000259" key="1">
    <source>
        <dbReference type="Pfam" id="PF08240"/>
    </source>
</evidence>
<dbReference type="InterPro" id="IPR036291">
    <property type="entry name" value="NAD(P)-bd_dom_sf"/>
</dbReference>
<dbReference type="Proteomes" id="UP001309876">
    <property type="component" value="Unassembled WGS sequence"/>
</dbReference>
<dbReference type="InterPro" id="IPR051397">
    <property type="entry name" value="Zn-ADH-like_protein"/>
</dbReference>
<gene>
    <name evidence="2" type="ORF">LTR05_007559</name>
</gene>
<keyword evidence="3" id="KW-1185">Reference proteome</keyword>
<evidence type="ECO:0000313" key="3">
    <source>
        <dbReference type="Proteomes" id="UP001309876"/>
    </source>
</evidence>
<feature type="domain" description="Alcohol dehydrogenase-like N-terminal" evidence="1">
    <location>
        <begin position="32"/>
        <end position="136"/>
    </location>
</feature>
<sequence length="369" mass="39564">MACETHTAAVLEEIGQGLKLVSQPIPEPVYGSAVIRVLATPISPTTNRVITGKFPVGLNTPVTPSSSAVARVYAVGPDATLLKPGQLVFYDFCIRSRDDYDTSILQGYMGDNKTFEAAWTHGTFAQYACVPLERLWVLNEDLLVNKLKYTFAELAFLGTISIAVAGLIDIDTRPGDTVIVAPATGCFGGSAAHAAIAMGARVIACGRNEEILSKMTDTFKSSGRFKTVKMTGDVEIDTAAIKAAAGSEKGTDKYIDFSPPQSVGSKHILSCISAVRPFGNVSFMGAVFAEVGIPYFLLVKNSIRIQGRYMFERTHGEQAIKLVESGHMKLGAGDNSGMHIESFGLQDLGKALDQAEQHGKWAHMVVLEP</sequence>
<comment type="caution">
    <text evidence="2">The sequence shown here is derived from an EMBL/GenBank/DDBJ whole genome shotgun (WGS) entry which is preliminary data.</text>
</comment>
<dbReference type="InterPro" id="IPR013154">
    <property type="entry name" value="ADH-like_N"/>
</dbReference>
<dbReference type="Gene3D" id="3.90.180.10">
    <property type="entry name" value="Medium-chain alcohol dehydrogenases, catalytic domain"/>
    <property type="match status" value="1"/>
</dbReference>
<dbReference type="Gene3D" id="3.40.50.720">
    <property type="entry name" value="NAD(P)-binding Rossmann-like Domain"/>
    <property type="match status" value="1"/>
</dbReference>
<protein>
    <recommendedName>
        <fullName evidence="1">Alcohol dehydrogenase-like N-terminal domain-containing protein</fullName>
    </recommendedName>
</protein>
<dbReference type="AlphaFoldDB" id="A0AAN7SV93"/>
<accession>A0AAN7SV93</accession>
<name>A0AAN7SV93_9EURO</name>
<evidence type="ECO:0000313" key="2">
    <source>
        <dbReference type="EMBL" id="KAK5082412.1"/>
    </source>
</evidence>
<dbReference type="SUPFAM" id="SSF50129">
    <property type="entry name" value="GroES-like"/>
    <property type="match status" value="1"/>
</dbReference>
<dbReference type="GO" id="GO:0016491">
    <property type="term" value="F:oxidoreductase activity"/>
    <property type="evidence" value="ECO:0007669"/>
    <property type="project" value="TreeGrafter"/>
</dbReference>
<reference evidence="2 3" key="1">
    <citation type="submission" date="2023-08" db="EMBL/GenBank/DDBJ databases">
        <title>Black Yeasts Isolated from many extreme environments.</title>
        <authorList>
            <person name="Coleine C."/>
            <person name="Stajich J.E."/>
            <person name="Selbmann L."/>
        </authorList>
    </citation>
    <scope>NUCLEOTIDE SEQUENCE [LARGE SCALE GENOMIC DNA]</scope>
    <source>
        <strain evidence="2 3">CCFEE 5910</strain>
    </source>
</reference>
<proteinExistence type="predicted"/>
<dbReference type="PANTHER" id="PTHR43677:SF4">
    <property type="entry name" value="QUINONE OXIDOREDUCTASE-LIKE PROTEIN 2"/>
    <property type="match status" value="1"/>
</dbReference>
<dbReference type="SUPFAM" id="SSF51735">
    <property type="entry name" value="NAD(P)-binding Rossmann-fold domains"/>
    <property type="match status" value="1"/>
</dbReference>
<organism evidence="2 3">
    <name type="scientific">Lithohypha guttulata</name>
    <dbReference type="NCBI Taxonomy" id="1690604"/>
    <lineage>
        <taxon>Eukaryota</taxon>
        <taxon>Fungi</taxon>
        <taxon>Dikarya</taxon>
        <taxon>Ascomycota</taxon>
        <taxon>Pezizomycotina</taxon>
        <taxon>Eurotiomycetes</taxon>
        <taxon>Chaetothyriomycetidae</taxon>
        <taxon>Chaetothyriales</taxon>
        <taxon>Trichomeriaceae</taxon>
        <taxon>Lithohypha</taxon>
    </lineage>
</organism>
<dbReference type="Pfam" id="PF08240">
    <property type="entry name" value="ADH_N"/>
    <property type="match status" value="1"/>
</dbReference>
<dbReference type="InterPro" id="IPR011032">
    <property type="entry name" value="GroES-like_sf"/>
</dbReference>
<dbReference type="PANTHER" id="PTHR43677">
    <property type="entry name" value="SHORT-CHAIN DEHYDROGENASE/REDUCTASE"/>
    <property type="match status" value="1"/>
</dbReference>
<dbReference type="EMBL" id="JAVRRJ010000008">
    <property type="protein sequence ID" value="KAK5082412.1"/>
    <property type="molecule type" value="Genomic_DNA"/>
</dbReference>